<keyword evidence="1" id="KW-0732">Signal</keyword>
<evidence type="ECO:0000256" key="1">
    <source>
        <dbReference type="SAM" id="SignalP"/>
    </source>
</evidence>
<evidence type="ECO:0000313" key="2">
    <source>
        <dbReference type="EMBL" id="KAF7292899.1"/>
    </source>
</evidence>
<protein>
    <submittedName>
        <fullName evidence="2">Putative extracellular serine carboxypeptidase</fullName>
    </submittedName>
</protein>
<keyword evidence="2" id="KW-0645">Protease</keyword>
<gene>
    <name evidence="2" type="ORF">MIND_01189000</name>
</gene>
<dbReference type="InterPro" id="IPR029058">
    <property type="entry name" value="AB_hydrolase_fold"/>
</dbReference>
<keyword evidence="3" id="KW-1185">Reference proteome</keyword>
<sequence length="300" mass="33173">MLLQLSALAFLSVAHAYLSDGRPHANFTRKATVPVVPVVQTGPVFSKNGTLLPPYGTTFTFQQLIDHNNPSLGTFTQRYWHIWEFYEQGKIICTICVYTLQHGHLDDVAASLRINLWDWQHLSPAIGPGAPSGGWGLDHALNAWSSYWRNTYYLLPSQSFVATVTQSSRECLGSYDTSRPYWADTSVNNAFRSCKWLYLLLSCNELGFLQESAPSGVPSLVSPAYLRPPSIPTPPNVHVDRTNTLYAGWNVPTSNLFFANGERDSWLYATMSAPGVTIQSTPSQPIAVGPGYHCSDILAT</sequence>
<dbReference type="GO" id="GO:0004180">
    <property type="term" value="F:carboxypeptidase activity"/>
    <property type="evidence" value="ECO:0007669"/>
    <property type="project" value="UniProtKB-KW"/>
</dbReference>
<feature type="signal peptide" evidence="1">
    <location>
        <begin position="1"/>
        <end position="16"/>
    </location>
</feature>
<dbReference type="Gene3D" id="3.40.50.1820">
    <property type="entry name" value="alpha/beta hydrolase"/>
    <property type="match status" value="2"/>
</dbReference>
<accession>A0A8H6VYK9</accession>
<proteinExistence type="predicted"/>
<feature type="chain" id="PRO_5034673190" evidence="1">
    <location>
        <begin position="17"/>
        <end position="300"/>
    </location>
</feature>
<keyword evidence="2" id="KW-0378">Hydrolase</keyword>
<dbReference type="OrthoDB" id="1735038at2759"/>
<dbReference type="RefSeq" id="XP_037215327.1">
    <property type="nucleotide sequence ID" value="XM_037368401.1"/>
</dbReference>
<name>A0A8H6VYK9_9AGAR</name>
<dbReference type="EMBL" id="JACAZF010000011">
    <property type="protein sequence ID" value="KAF7292899.1"/>
    <property type="molecule type" value="Genomic_DNA"/>
</dbReference>
<dbReference type="Proteomes" id="UP000636479">
    <property type="component" value="Unassembled WGS sequence"/>
</dbReference>
<keyword evidence="2" id="KW-0121">Carboxypeptidase</keyword>
<dbReference type="GeneID" id="59350917"/>
<dbReference type="AlphaFoldDB" id="A0A8H6VYK9"/>
<reference evidence="2" key="1">
    <citation type="submission" date="2020-05" db="EMBL/GenBank/DDBJ databases">
        <title>Mycena genomes resolve the evolution of fungal bioluminescence.</title>
        <authorList>
            <person name="Tsai I.J."/>
        </authorList>
    </citation>
    <scope>NUCLEOTIDE SEQUENCE</scope>
    <source>
        <strain evidence="2">171206Taipei</strain>
    </source>
</reference>
<organism evidence="2 3">
    <name type="scientific">Mycena indigotica</name>
    <dbReference type="NCBI Taxonomy" id="2126181"/>
    <lineage>
        <taxon>Eukaryota</taxon>
        <taxon>Fungi</taxon>
        <taxon>Dikarya</taxon>
        <taxon>Basidiomycota</taxon>
        <taxon>Agaricomycotina</taxon>
        <taxon>Agaricomycetes</taxon>
        <taxon>Agaricomycetidae</taxon>
        <taxon>Agaricales</taxon>
        <taxon>Marasmiineae</taxon>
        <taxon>Mycenaceae</taxon>
        <taxon>Mycena</taxon>
    </lineage>
</organism>
<comment type="caution">
    <text evidence="2">The sequence shown here is derived from an EMBL/GenBank/DDBJ whole genome shotgun (WGS) entry which is preliminary data.</text>
</comment>
<evidence type="ECO:0000313" key="3">
    <source>
        <dbReference type="Proteomes" id="UP000636479"/>
    </source>
</evidence>